<feature type="region of interest" description="Disordered" evidence="1">
    <location>
        <begin position="1"/>
        <end position="182"/>
    </location>
</feature>
<evidence type="ECO:0000313" key="2">
    <source>
        <dbReference type="Proteomes" id="UP000694864"/>
    </source>
</evidence>
<sequence length="182" mass="20024">SSPFTHYFPSGSLPMSEKPSNPGIDDMGSTEVNVDESDNDLWHEQERRTHSFGLENGGYRMHQADDKHLSSSAERSYVPSSRKNRPTRGDDLENSHSPVRGSSQIQSEERTAGSRSVSGASSVRSRTSSESSWDGSTTRGSKPAKDRRNRKVVSGAASALYGKGKSVPEHSIQIDDDNREWI</sequence>
<feature type="non-terminal residue" evidence="3">
    <location>
        <position position="182"/>
    </location>
</feature>
<feature type="compositionally biased region" description="Low complexity" evidence="1">
    <location>
        <begin position="113"/>
        <end position="132"/>
    </location>
</feature>
<protein>
    <submittedName>
        <fullName evidence="3">Uncharacterized protein LOC109131809</fullName>
    </submittedName>
</protein>
<proteinExistence type="predicted"/>
<dbReference type="GeneID" id="109131809"/>
<gene>
    <name evidence="3" type="primary">LOC109131809</name>
</gene>
<dbReference type="RefSeq" id="XP_019098532.1">
    <property type="nucleotide sequence ID" value="XM_019242987.1"/>
</dbReference>
<accession>A0ABM1RHP4</accession>
<feature type="non-terminal residue" evidence="3">
    <location>
        <position position="1"/>
    </location>
</feature>
<organism evidence="2 3">
    <name type="scientific">Camelina sativa</name>
    <name type="common">False flax</name>
    <name type="synonym">Myagrum sativum</name>
    <dbReference type="NCBI Taxonomy" id="90675"/>
    <lineage>
        <taxon>Eukaryota</taxon>
        <taxon>Viridiplantae</taxon>
        <taxon>Streptophyta</taxon>
        <taxon>Embryophyta</taxon>
        <taxon>Tracheophyta</taxon>
        <taxon>Spermatophyta</taxon>
        <taxon>Magnoliopsida</taxon>
        <taxon>eudicotyledons</taxon>
        <taxon>Gunneridae</taxon>
        <taxon>Pentapetalae</taxon>
        <taxon>rosids</taxon>
        <taxon>malvids</taxon>
        <taxon>Brassicales</taxon>
        <taxon>Brassicaceae</taxon>
        <taxon>Camelineae</taxon>
        <taxon>Camelina</taxon>
    </lineage>
</organism>
<evidence type="ECO:0000313" key="3">
    <source>
        <dbReference type="RefSeq" id="XP_019098532.1"/>
    </source>
</evidence>
<name>A0ABM1RHP4_CAMSA</name>
<evidence type="ECO:0000256" key="1">
    <source>
        <dbReference type="SAM" id="MobiDB-lite"/>
    </source>
</evidence>
<feature type="compositionally biased region" description="Polar residues" evidence="1">
    <location>
        <begin position="95"/>
        <end position="106"/>
    </location>
</feature>
<dbReference type="Proteomes" id="UP000694864">
    <property type="component" value="Unplaced"/>
</dbReference>
<reference evidence="3" key="2">
    <citation type="submission" date="2025-08" db="UniProtKB">
        <authorList>
            <consortium name="RefSeq"/>
        </authorList>
    </citation>
    <scope>IDENTIFICATION</scope>
    <source>
        <tissue evidence="3">Leaf</tissue>
    </source>
</reference>
<keyword evidence="2" id="KW-1185">Reference proteome</keyword>
<reference evidence="2" key="1">
    <citation type="journal article" date="2014" name="Nat. Commun.">
        <title>The emerging biofuel crop Camelina sativa retains a highly undifferentiated hexaploid genome structure.</title>
        <authorList>
            <person name="Kagale S."/>
            <person name="Koh C."/>
            <person name="Nixon J."/>
            <person name="Bollina V."/>
            <person name="Clarke W.E."/>
            <person name="Tuteja R."/>
            <person name="Spillane C."/>
            <person name="Robinson S.J."/>
            <person name="Links M.G."/>
            <person name="Clarke C."/>
            <person name="Higgins E.E."/>
            <person name="Huebert T."/>
            <person name="Sharpe A.G."/>
            <person name="Parkin I.A."/>
        </authorList>
    </citation>
    <scope>NUCLEOTIDE SEQUENCE [LARGE SCALE GENOMIC DNA]</scope>
    <source>
        <strain evidence="2">cv. DH55</strain>
    </source>
</reference>
<feature type="compositionally biased region" description="Basic and acidic residues" evidence="1">
    <location>
        <begin position="40"/>
        <end position="49"/>
    </location>
</feature>
<feature type="compositionally biased region" description="Polar residues" evidence="1">
    <location>
        <begin position="70"/>
        <end position="81"/>
    </location>
</feature>